<comment type="caution">
    <text evidence="1">The sequence shown here is derived from an EMBL/GenBank/DDBJ whole genome shotgun (WGS) entry which is preliminary data.</text>
</comment>
<dbReference type="Proteomes" id="UP001151760">
    <property type="component" value="Unassembled WGS sequence"/>
</dbReference>
<evidence type="ECO:0008006" key="3">
    <source>
        <dbReference type="Google" id="ProtNLM"/>
    </source>
</evidence>
<organism evidence="1 2">
    <name type="scientific">Tanacetum coccineum</name>
    <dbReference type="NCBI Taxonomy" id="301880"/>
    <lineage>
        <taxon>Eukaryota</taxon>
        <taxon>Viridiplantae</taxon>
        <taxon>Streptophyta</taxon>
        <taxon>Embryophyta</taxon>
        <taxon>Tracheophyta</taxon>
        <taxon>Spermatophyta</taxon>
        <taxon>Magnoliopsida</taxon>
        <taxon>eudicotyledons</taxon>
        <taxon>Gunneridae</taxon>
        <taxon>Pentapetalae</taxon>
        <taxon>asterids</taxon>
        <taxon>campanulids</taxon>
        <taxon>Asterales</taxon>
        <taxon>Asteraceae</taxon>
        <taxon>Asteroideae</taxon>
        <taxon>Anthemideae</taxon>
        <taxon>Anthemidinae</taxon>
        <taxon>Tanacetum</taxon>
    </lineage>
</organism>
<dbReference type="EMBL" id="BQNB010019390">
    <property type="protein sequence ID" value="GJT84804.1"/>
    <property type="molecule type" value="Genomic_DNA"/>
</dbReference>
<accession>A0ABQ5HAC4</accession>
<evidence type="ECO:0000313" key="1">
    <source>
        <dbReference type="EMBL" id="GJT84804.1"/>
    </source>
</evidence>
<protein>
    <recommendedName>
        <fullName evidence="3">Reverse transcriptase domain-containing protein</fullName>
    </recommendedName>
</protein>
<reference evidence="1" key="1">
    <citation type="journal article" date="2022" name="Int. J. Mol. Sci.">
        <title>Draft Genome of Tanacetum Coccineum: Genomic Comparison of Closely Related Tanacetum-Family Plants.</title>
        <authorList>
            <person name="Yamashiro T."/>
            <person name="Shiraishi A."/>
            <person name="Nakayama K."/>
            <person name="Satake H."/>
        </authorList>
    </citation>
    <scope>NUCLEOTIDE SEQUENCE</scope>
</reference>
<sequence>MENLAHETSACKIRKFEMMKYTFEVDEEYVAIKELINHSETNVDARCAYRELFYKMDDGWLVTRATEFTYDRKYRLHERLLNFMHDLAETNLTYCNSGVTCEDEAKRRNSKAKKKIFEENRLEDKQPEEKTNTDCLVKEQEKEYHTGWKIKMGNVLDSYNQSSTQQCMRSVVTKYLGIAGISSRMVLMRQHGTGSIQVLHGFEVEVEPLGDHTFDVEPQENVNQGAEEEHGVYLKLELELLRNEKLYAKFTKGEAEKNWEMMVSTLWIKLYSECEYEIRYHPGKANVVTGALNRKERVKPRRVRAMAMTIQYGKEDESLYFMDRVEVPLVGSEMDEAHASRQTLQKVFEMRMDLSTLVQETTDKVLLIKEKFKAGRDRQKSYDDNSRKPLEFEVGNRPFEILERIGPAAYRLRLPEELSGIEVDKTLRFVEEPVENSDREVKRLKCSIMVVVKVHLGSKRGKVVSSKISCEKLNLLVKSRDKISLRRGYCDNYDLSRYVRLDNQSIERGHLNGIGFMLDFVEFISFTFSDKEMILVIEAVSR</sequence>
<proteinExistence type="predicted"/>
<keyword evidence="2" id="KW-1185">Reference proteome</keyword>
<evidence type="ECO:0000313" key="2">
    <source>
        <dbReference type="Proteomes" id="UP001151760"/>
    </source>
</evidence>
<gene>
    <name evidence="1" type="ORF">Tco_1066521</name>
</gene>
<name>A0ABQ5HAC4_9ASTR</name>
<reference evidence="1" key="2">
    <citation type="submission" date="2022-01" db="EMBL/GenBank/DDBJ databases">
        <authorList>
            <person name="Yamashiro T."/>
            <person name="Shiraishi A."/>
            <person name="Satake H."/>
            <person name="Nakayama K."/>
        </authorList>
    </citation>
    <scope>NUCLEOTIDE SEQUENCE</scope>
</reference>